<dbReference type="Gene3D" id="3.40.80.10">
    <property type="entry name" value="Peptidoglycan recognition protein-like"/>
    <property type="match status" value="1"/>
</dbReference>
<sequence>MNERRHGGGPDIVIVHHTAMATAEAALERLCDTDPPEGLPPVSCHYLISETGHLWQMVDERDRAWHAGLGAWADVDEVNSRSIGIELANTATHPYPEPQMAALEALLPGILERWSIPVERVIGHSDMAPHRKSDPGPRFDWARLARRGLAVWPSEGPAGEVDAERFAADLARIGYHLPPAEAPEALLLWAFRLRFRPWAAEARGPLEPEDCRIAHDIADRFPAVRGAAGV</sequence>
<evidence type="ECO:0000256" key="1">
    <source>
        <dbReference type="ARBA" id="ARBA00001561"/>
    </source>
</evidence>
<dbReference type="Pfam" id="PF01510">
    <property type="entry name" value="Amidase_2"/>
    <property type="match status" value="1"/>
</dbReference>
<dbReference type="InterPro" id="IPR036505">
    <property type="entry name" value="Amidase/PGRP_sf"/>
</dbReference>
<dbReference type="CDD" id="cd06583">
    <property type="entry name" value="PGRP"/>
    <property type="match status" value="1"/>
</dbReference>
<evidence type="ECO:0000256" key="2">
    <source>
        <dbReference type="ARBA" id="ARBA00011901"/>
    </source>
</evidence>
<keyword evidence="7" id="KW-1185">Reference proteome</keyword>
<protein>
    <recommendedName>
        <fullName evidence="2">N-acetylmuramoyl-L-alanine amidase</fullName>
        <ecNumber evidence="2">3.5.1.28</ecNumber>
    </recommendedName>
</protein>
<dbReference type="GO" id="GO:0019867">
    <property type="term" value="C:outer membrane"/>
    <property type="evidence" value="ECO:0007669"/>
    <property type="project" value="TreeGrafter"/>
</dbReference>
<dbReference type="AlphaFoldDB" id="A0A0A0EFY3"/>
<dbReference type="STRING" id="1461694.ATO9_14185"/>
<gene>
    <name evidence="6" type="ORF">ATO9_14185</name>
</gene>
<comment type="catalytic activity">
    <reaction evidence="1">
        <text>Hydrolyzes the link between N-acetylmuramoyl residues and L-amino acid residues in certain cell-wall glycopeptides.</text>
        <dbReference type="EC" id="3.5.1.28"/>
    </reaction>
</comment>
<evidence type="ECO:0000313" key="7">
    <source>
        <dbReference type="Proteomes" id="UP000030004"/>
    </source>
</evidence>
<organism evidence="6 7">
    <name type="scientific">Pseudooceanicola atlanticus</name>
    <dbReference type="NCBI Taxonomy" id="1461694"/>
    <lineage>
        <taxon>Bacteria</taxon>
        <taxon>Pseudomonadati</taxon>
        <taxon>Pseudomonadota</taxon>
        <taxon>Alphaproteobacteria</taxon>
        <taxon>Rhodobacterales</taxon>
        <taxon>Paracoccaceae</taxon>
        <taxon>Pseudooceanicola</taxon>
    </lineage>
</organism>
<dbReference type="SMART" id="SM00644">
    <property type="entry name" value="Ami_2"/>
    <property type="match status" value="1"/>
</dbReference>
<dbReference type="OrthoDB" id="9794842at2"/>
<dbReference type="GO" id="GO:0009253">
    <property type="term" value="P:peptidoglycan catabolic process"/>
    <property type="evidence" value="ECO:0007669"/>
    <property type="project" value="InterPro"/>
</dbReference>
<dbReference type="GO" id="GO:0071555">
    <property type="term" value="P:cell wall organization"/>
    <property type="evidence" value="ECO:0007669"/>
    <property type="project" value="UniProtKB-KW"/>
</dbReference>
<keyword evidence="4" id="KW-0961">Cell wall biogenesis/degradation</keyword>
<dbReference type="GO" id="GO:0009254">
    <property type="term" value="P:peptidoglycan turnover"/>
    <property type="evidence" value="ECO:0007669"/>
    <property type="project" value="TreeGrafter"/>
</dbReference>
<dbReference type="PANTHER" id="PTHR30417:SF1">
    <property type="entry name" value="N-ACETYLMURAMOYL-L-ALANINE AMIDASE AMID"/>
    <property type="match status" value="1"/>
</dbReference>
<proteinExistence type="predicted"/>
<dbReference type="Proteomes" id="UP000030004">
    <property type="component" value="Unassembled WGS sequence"/>
</dbReference>
<dbReference type="GO" id="GO:0008745">
    <property type="term" value="F:N-acetylmuramoyl-L-alanine amidase activity"/>
    <property type="evidence" value="ECO:0007669"/>
    <property type="project" value="UniProtKB-EC"/>
</dbReference>
<dbReference type="PANTHER" id="PTHR30417">
    <property type="entry name" value="N-ACETYLMURAMOYL-L-ALANINE AMIDASE AMID"/>
    <property type="match status" value="1"/>
</dbReference>
<dbReference type="InterPro" id="IPR051206">
    <property type="entry name" value="NAMLAA_amidase_2"/>
</dbReference>
<evidence type="ECO:0000313" key="6">
    <source>
        <dbReference type="EMBL" id="KGM48122.1"/>
    </source>
</evidence>
<comment type="caution">
    <text evidence="6">The sequence shown here is derived from an EMBL/GenBank/DDBJ whole genome shotgun (WGS) entry which is preliminary data.</text>
</comment>
<accession>A0A0A0EFY3</accession>
<evidence type="ECO:0000256" key="3">
    <source>
        <dbReference type="ARBA" id="ARBA00022801"/>
    </source>
</evidence>
<keyword evidence="3" id="KW-0378">Hydrolase</keyword>
<evidence type="ECO:0000259" key="5">
    <source>
        <dbReference type="SMART" id="SM00644"/>
    </source>
</evidence>
<dbReference type="InterPro" id="IPR002502">
    <property type="entry name" value="Amidase_domain"/>
</dbReference>
<name>A0A0A0EFY3_9RHOB</name>
<reference evidence="6 7" key="1">
    <citation type="journal article" date="2015" name="Antonie Van Leeuwenhoek">
        <title>Pseudooceanicola atlanticus gen. nov. sp. nov., isolated from surface seawater of the Atlantic Ocean and reclassification of Oceanicola batsensis, Oceanicola marinus, Oceanicola nitratireducens, Oceanicola nanhaiensis, Oceanicola antarcticus and Oceanicola flagellatus, as Pseudooceanicola batsensis comb. nov., Pseudooceanicola marinus comb. nov., Pseudooceanicola nitratireducens comb. nov., Pseudooceanicola nanhaiensis comb. nov., Pseudooceanicola antarcticus comb. nov., and Pseudooceanicola flagellatus comb. nov.</title>
        <authorList>
            <person name="Lai Q."/>
            <person name="Li G."/>
            <person name="Liu X."/>
            <person name="Du Y."/>
            <person name="Sun F."/>
            <person name="Shao Z."/>
        </authorList>
    </citation>
    <scope>NUCLEOTIDE SEQUENCE [LARGE SCALE GENOMIC DNA]</scope>
    <source>
        <strain evidence="6 7">22II-s11g</strain>
    </source>
</reference>
<feature type="domain" description="N-acetylmuramoyl-L-alanine amidase" evidence="5">
    <location>
        <begin position="2"/>
        <end position="136"/>
    </location>
</feature>
<evidence type="ECO:0000256" key="4">
    <source>
        <dbReference type="ARBA" id="ARBA00023316"/>
    </source>
</evidence>
<dbReference type="SUPFAM" id="SSF55846">
    <property type="entry name" value="N-acetylmuramoyl-L-alanine amidase-like"/>
    <property type="match status" value="1"/>
</dbReference>
<dbReference type="EC" id="3.5.1.28" evidence="2"/>
<dbReference type="eggNOG" id="COG3023">
    <property type="taxonomic scope" value="Bacteria"/>
</dbReference>
<dbReference type="EMBL" id="AQQX01000005">
    <property type="protein sequence ID" value="KGM48122.1"/>
    <property type="molecule type" value="Genomic_DNA"/>
</dbReference>